<dbReference type="PANTHER" id="PTHR30461">
    <property type="entry name" value="DNA-INVERTASE FROM LAMBDOID PROPHAGE"/>
    <property type="match status" value="1"/>
</dbReference>
<dbReference type="InterPro" id="IPR036162">
    <property type="entry name" value="Resolvase-like_N_sf"/>
</dbReference>
<accession>A0A318SHX4</accession>
<dbReference type="Proteomes" id="UP000247540">
    <property type="component" value="Unassembled WGS sequence"/>
</dbReference>
<dbReference type="InterPro" id="IPR006118">
    <property type="entry name" value="Recombinase_CS"/>
</dbReference>
<keyword evidence="3" id="KW-0230">DNA invertase</keyword>
<dbReference type="GO" id="GO:0000150">
    <property type="term" value="F:DNA strand exchange activity"/>
    <property type="evidence" value="ECO:0007669"/>
    <property type="project" value="UniProtKB-KW"/>
</dbReference>
<proteinExistence type="inferred from homology"/>
<dbReference type="InterPro" id="IPR006119">
    <property type="entry name" value="Resolv_N"/>
</dbReference>
<dbReference type="CDD" id="cd03768">
    <property type="entry name" value="SR_ResInv"/>
    <property type="match status" value="1"/>
</dbReference>
<keyword evidence="10" id="KW-1185">Reference proteome</keyword>
<reference evidence="9 10" key="1">
    <citation type="submission" date="2018-06" db="EMBL/GenBank/DDBJ databases">
        <title>Genomic Encyclopedia of Type Strains, Phase III (KMG-III): the genomes of soil and plant-associated and newly described type strains.</title>
        <authorList>
            <person name="Whitman W."/>
        </authorList>
    </citation>
    <scope>NUCLEOTIDE SEQUENCE [LARGE SCALE GENOMIC DNA]</scope>
    <source>
        <strain evidence="9 10">CECT 7646</strain>
    </source>
</reference>
<evidence type="ECO:0000259" key="8">
    <source>
        <dbReference type="PROSITE" id="PS51736"/>
    </source>
</evidence>
<dbReference type="GO" id="GO:0015074">
    <property type="term" value="P:DNA integration"/>
    <property type="evidence" value="ECO:0007669"/>
    <property type="project" value="UniProtKB-KW"/>
</dbReference>
<dbReference type="EMBL" id="QJTC01000041">
    <property type="protein sequence ID" value="PYE73021.1"/>
    <property type="molecule type" value="Genomic_DNA"/>
</dbReference>
<name>A0A318SHX4_9BURK</name>
<keyword evidence="4" id="KW-0238">DNA-binding</keyword>
<sequence length="135" mass="14714">MLIGYARVSTTDQDNALQMDALKRAGVRQVYAEKTSSVGARPQLQIALAALRPGQTLVVWKLDRIARSLKDLLAILDGLKARGIALKSLTEPIDSSSAMGEFMLQILGAFAQLERSMIRERAIAGQVAAYMRGVR</sequence>
<comment type="similarity">
    <text evidence="1">Belongs to the site-specific recombinase resolvase family.</text>
</comment>
<gene>
    <name evidence="9" type="ORF">DFQ15_1419</name>
</gene>
<evidence type="ECO:0000256" key="7">
    <source>
        <dbReference type="PROSITE-ProRule" id="PRU10137"/>
    </source>
</evidence>
<evidence type="ECO:0000256" key="1">
    <source>
        <dbReference type="ARBA" id="ARBA00009913"/>
    </source>
</evidence>
<dbReference type="SUPFAM" id="SSF53041">
    <property type="entry name" value="Resolvase-like"/>
    <property type="match status" value="1"/>
</dbReference>
<dbReference type="Gene3D" id="3.40.50.1390">
    <property type="entry name" value="Resolvase, N-terminal catalytic domain"/>
    <property type="match status" value="1"/>
</dbReference>
<dbReference type="InterPro" id="IPR050639">
    <property type="entry name" value="SSR_resolvase"/>
</dbReference>
<dbReference type="SMART" id="SM00857">
    <property type="entry name" value="Resolvase"/>
    <property type="match status" value="1"/>
</dbReference>
<evidence type="ECO:0000256" key="5">
    <source>
        <dbReference type="ARBA" id="ARBA00023172"/>
    </source>
</evidence>
<keyword evidence="2" id="KW-0229">DNA integration</keyword>
<evidence type="ECO:0000256" key="6">
    <source>
        <dbReference type="PIRSR" id="PIRSR606118-50"/>
    </source>
</evidence>
<evidence type="ECO:0000313" key="9">
    <source>
        <dbReference type="EMBL" id="PYE73021.1"/>
    </source>
</evidence>
<evidence type="ECO:0000256" key="3">
    <source>
        <dbReference type="ARBA" id="ARBA00023100"/>
    </source>
</evidence>
<feature type="domain" description="Resolvase/invertase-type recombinase catalytic" evidence="8">
    <location>
        <begin position="1"/>
        <end position="133"/>
    </location>
</feature>
<feature type="active site" description="O-(5'-phospho-DNA)-serine intermediate" evidence="6 7">
    <location>
        <position position="9"/>
    </location>
</feature>
<dbReference type="Pfam" id="PF00239">
    <property type="entry name" value="Resolvase"/>
    <property type="match status" value="1"/>
</dbReference>
<comment type="caution">
    <text evidence="9">The sequence shown here is derived from an EMBL/GenBank/DDBJ whole genome shotgun (WGS) entry which is preliminary data.</text>
</comment>
<dbReference type="PANTHER" id="PTHR30461:SF2">
    <property type="entry name" value="SERINE RECOMBINASE PINE-RELATED"/>
    <property type="match status" value="1"/>
</dbReference>
<evidence type="ECO:0000256" key="2">
    <source>
        <dbReference type="ARBA" id="ARBA00022908"/>
    </source>
</evidence>
<keyword evidence="5" id="KW-0233">DNA recombination</keyword>
<dbReference type="AlphaFoldDB" id="A0A318SHX4"/>
<dbReference type="OrthoDB" id="8585334at2"/>
<dbReference type="GO" id="GO:0003677">
    <property type="term" value="F:DNA binding"/>
    <property type="evidence" value="ECO:0007669"/>
    <property type="project" value="UniProtKB-KW"/>
</dbReference>
<protein>
    <submittedName>
        <fullName evidence="9">Resolvase-like protein</fullName>
    </submittedName>
</protein>
<evidence type="ECO:0000313" key="10">
    <source>
        <dbReference type="Proteomes" id="UP000247540"/>
    </source>
</evidence>
<organism evidence="9 10">
    <name type="scientific">Xylophilus ampelinus</name>
    <dbReference type="NCBI Taxonomy" id="54067"/>
    <lineage>
        <taxon>Bacteria</taxon>
        <taxon>Pseudomonadati</taxon>
        <taxon>Pseudomonadota</taxon>
        <taxon>Betaproteobacteria</taxon>
        <taxon>Burkholderiales</taxon>
        <taxon>Xylophilus</taxon>
    </lineage>
</organism>
<evidence type="ECO:0000256" key="4">
    <source>
        <dbReference type="ARBA" id="ARBA00023125"/>
    </source>
</evidence>
<feature type="non-terminal residue" evidence="9">
    <location>
        <position position="135"/>
    </location>
</feature>
<dbReference type="FunFam" id="3.40.50.1390:FF:000001">
    <property type="entry name" value="DNA recombinase"/>
    <property type="match status" value="1"/>
</dbReference>
<dbReference type="PROSITE" id="PS51736">
    <property type="entry name" value="RECOMBINASES_3"/>
    <property type="match status" value="1"/>
</dbReference>
<dbReference type="PROSITE" id="PS00397">
    <property type="entry name" value="RECOMBINASES_1"/>
    <property type="match status" value="1"/>
</dbReference>